<dbReference type="AlphaFoldDB" id="A0A0L0NW99"/>
<dbReference type="EMBL" id="LGST01000033">
    <property type="protein sequence ID" value="KND98293.1"/>
    <property type="molecule type" value="Genomic_DNA"/>
</dbReference>
<dbReference type="Proteomes" id="UP000037122">
    <property type="component" value="Unassembled WGS sequence"/>
</dbReference>
<gene>
    <name evidence="1" type="ORF">QG37_04818</name>
</gene>
<evidence type="ECO:0000313" key="1">
    <source>
        <dbReference type="EMBL" id="KND98293.1"/>
    </source>
</evidence>
<reference evidence="2" key="1">
    <citation type="journal article" date="2015" name="BMC Genomics">
        <title>Draft genome of a commonly misdiagnosed multidrug resistant pathogen Candida auris.</title>
        <authorList>
            <person name="Chatterjee S."/>
            <person name="Alampalli S.V."/>
            <person name="Nageshan R.K."/>
            <person name="Chettiar S.T."/>
            <person name="Joshi S."/>
            <person name="Tatu U.S."/>
        </authorList>
    </citation>
    <scope>NUCLEOTIDE SEQUENCE [LARGE SCALE GENOMIC DNA]</scope>
    <source>
        <strain evidence="2">6684</strain>
    </source>
</reference>
<protein>
    <submittedName>
        <fullName evidence="1">Uncharacterized protein</fullName>
    </submittedName>
</protein>
<sequence>MFSQNPKKSAKISELRGTEAFRSLKECSVNNKCGKKKKKGHWEF</sequence>
<comment type="caution">
    <text evidence="1">The sequence shown here is derived from an EMBL/GenBank/DDBJ whole genome shotgun (WGS) entry which is preliminary data.</text>
</comment>
<dbReference type="VEuPathDB" id="FungiDB:QG37_04818"/>
<name>A0A0L0NW99_CANAR</name>
<accession>A0A0L0NW99</accession>
<evidence type="ECO:0000313" key="2">
    <source>
        <dbReference type="Proteomes" id="UP000037122"/>
    </source>
</evidence>
<organism evidence="1 2">
    <name type="scientific">Candidozyma auris</name>
    <name type="common">Yeast</name>
    <name type="synonym">Candida auris</name>
    <dbReference type="NCBI Taxonomy" id="498019"/>
    <lineage>
        <taxon>Eukaryota</taxon>
        <taxon>Fungi</taxon>
        <taxon>Dikarya</taxon>
        <taxon>Ascomycota</taxon>
        <taxon>Saccharomycotina</taxon>
        <taxon>Pichiomycetes</taxon>
        <taxon>Metschnikowiaceae</taxon>
        <taxon>Candidozyma</taxon>
    </lineage>
</organism>
<proteinExistence type="predicted"/>